<evidence type="ECO:0000313" key="2">
    <source>
        <dbReference type="Proteomes" id="UP001590950"/>
    </source>
</evidence>
<evidence type="ECO:0000313" key="1">
    <source>
        <dbReference type="EMBL" id="KAL2043587.1"/>
    </source>
</evidence>
<proteinExistence type="predicted"/>
<dbReference type="InterPro" id="IPR038883">
    <property type="entry name" value="AN11006-like"/>
</dbReference>
<protein>
    <submittedName>
        <fullName evidence="1">Uncharacterized protein</fullName>
    </submittedName>
</protein>
<organism evidence="1 2">
    <name type="scientific">Stereocaulon virgatum</name>
    <dbReference type="NCBI Taxonomy" id="373712"/>
    <lineage>
        <taxon>Eukaryota</taxon>
        <taxon>Fungi</taxon>
        <taxon>Dikarya</taxon>
        <taxon>Ascomycota</taxon>
        <taxon>Pezizomycotina</taxon>
        <taxon>Lecanoromycetes</taxon>
        <taxon>OSLEUM clade</taxon>
        <taxon>Lecanoromycetidae</taxon>
        <taxon>Lecanorales</taxon>
        <taxon>Lecanorineae</taxon>
        <taxon>Stereocaulaceae</taxon>
        <taxon>Stereocaulon</taxon>
    </lineage>
</organism>
<name>A0ABR4ACM5_9LECA</name>
<reference evidence="1 2" key="1">
    <citation type="submission" date="2024-09" db="EMBL/GenBank/DDBJ databases">
        <title>Rethinking Asexuality: The Enigmatic Case of Functional Sexual Genes in Lepraria (Stereocaulaceae).</title>
        <authorList>
            <person name="Doellman M."/>
            <person name="Sun Y."/>
            <person name="Barcenas-Pena A."/>
            <person name="Lumbsch H.T."/>
            <person name="Grewe F."/>
        </authorList>
    </citation>
    <scope>NUCLEOTIDE SEQUENCE [LARGE SCALE GENOMIC DNA]</scope>
    <source>
        <strain evidence="1 2">Mercado 3170</strain>
    </source>
</reference>
<keyword evidence="2" id="KW-1185">Reference proteome</keyword>
<dbReference type="PANTHER" id="PTHR42085:SF2">
    <property type="entry name" value="F-BOX DOMAIN-CONTAINING PROTEIN"/>
    <property type="match status" value="1"/>
</dbReference>
<dbReference type="Proteomes" id="UP001590950">
    <property type="component" value="Unassembled WGS sequence"/>
</dbReference>
<comment type="caution">
    <text evidence="1">The sequence shown here is derived from an EMBL/GenBank/DDBJ whole genome shotgun (WGS) entry which is preliminary data.</text>
</comment>
<dbReference type="EMBL" id="JBEFKJ010000011">
    <property type="protein sequence ID" value="KAL2043587.1"/>
    <property type="molecule type" value="Genomic_DNA"/>
</dbReference>
<sequence length="244" mass="28639">MVFNGPVDATSRWEVSERPAFVDDYCPFLDLPREIRDQIFGEVFFPGEKQPENQDRLGLARTAVRQIFPYTDARDSGPTKFDLSIIRTCKQIQHEAEGVLYGTSSWNLMYRDWEGNLPRLSFECFERLPRRLRKYIQRIERKCYSVHYKQTISLLDWTVFMTFLARECPRLHSLKLWGPGDRNEAPGWLESCKKDAEWIQAILQIRSLTCFDIPVIDGGIIYEDTAFKDNFLPWLKSSLVDKPQ</sequence>
<accession>A0ABR4ACM5</accession>
<dbReference type="PANTHER" id="PTHR42085">
    <property type="entry name" value="F-BOX DOMAIN-CONTAINING PROTEIN"/>
    <property type="match status" value="1"/>
</dbReference>
<gene>
    <name evidence="1" type="ORF">N7G274_003894</name>
</gene>